<reference evidence="3 4" key="1">
    <citation type="submission" date="2019-09" db="EMBL/GenBank/DDBJ databases">
        <title>A chromosome-level genome assembly of the Chinese tupelo Nyssa sinensis.</title>
        <authorList>
            <person name="Yang X."/>
            <person name="Kang M."/>
            <person name="Yang Y."/>
            <person name="Xiong H."/>
            <person name="Wang M."/>
            <person name="Zhang Z."/>
            <person name="Wang Z."/>
            <person name="Wu H."/>
            <person name="Ma T."/>
            <person name="Liu J."/>
            <person name="Xi Z."/>
        </authorList>
    </citation>
    <scope>NUCLEOTIDE SEQUENCE [LARGE SCALE GENOMIC DNA]</scope>
    <source>
        <strain evidence="3">J267</strain>
        <tissue evidence="3">Leaf</tissue>
    </source>
</reference>
<dbReference type="InterPro" id="IPR038741">
    <property type="entry name" value="AP5B1"/>
</dbReference>
<organism evidence="3 4">
    <name type="scientific">Nyssa sinensis</name>
    <dbReference type="NCBI Taxonomy" id="561372"/>
    <lineage>
        <taxon>Eukaryota</taxon>
        <taxon>Viridiplantae</taxon>
        <taxon>Streptophyta</taxon>
        <taxon>Embryophyta</taxon>
        <taxon>Tracheophyta</taxon>
        <taxon>Spermatophyta</taxon>
        <taxon>Magnoliopsida</taxon>
        <taxon>eudicotyledons</taxon>
        <taxon>Gunneridae</taxon>
        <taxon>Pentapetalae</taxon>
        <taxon>asterids</taxon>
        <taxon>Cornales</taxon>
        <taxon>Nyssaceae</taxon>
        <taxon>Nyssa</taxon>
    </lineage>
</organism>
<dbReference type="Proteomes" id="UP000325577">
    <property type="component" value="Linkage Group LG19"/>
</dbReference>
<dbReference type="InterPro" id="IPR048979">
    <property type="entry name" value="AP5B1_middle"/>
</dbReference>
<dbReference type="InterPro" id="IPR048981">
    <property type="entry name" value="AP5B1_C"/>
</dbReference>
<evidence type="ECO:0000259" key="1">
    <source>
        <dbReference type="Pfam" id="PF21588"/>
    </source>
</evidence>
<keyword evidence="4" id="KW-1185">Reference proteome</keyword>
<dbReference type="AlphaFoldDB" id="A0A5J5APR7"/>
<name>A0A5J5APR7_9ASTE</name>
<feature type="domain" description="AP5B1 C-terminal" evidence="2">
    <location>
        <begin position="1082"/>
        <end position="1133"/>
    </location>
</feature>
<protein>
    <submittedName>
        <fullName evidence="3">Uncharacterized protein</fullName>
    </submittedName>
</protein>
<evidence type="ECO:0000313" key="4">
    <source>
        <dbReference type="Proteomes" id="UP000325577"/>
    </source>
</evidence>
<dbReference type="Pfam" id="PF21588">
    <property type="entry name" value="AP5B1_middle"/>
    <property type="match status" value="1"/>
</dbReference>
<sequence>MEKPPSLKPLSLQEWETLIDDYQYGGPRRARWTSAHYTGLSLLDLSLSSLLRKDFPLNLKLHLIVFLEESFSDSLFEPETAELALTRLVETLLVLIQAPIDGVSVTYALKDQMMVSTTSMFVTVITVDDGDGLLRCDYYVRHLKILTELLLTVVNRPNHGLDRQSRAVACECLRELERACPCLLSEIAGHLWGLCQSERTHAAQSYVLLLAGVIHGIVMSKANVSILNTAVPLVPFNVPQYLIGDGVLNKEISGSSYKELRKAMAFLLEWPQYLTPCGLMEFMAMIMPVAVALELQASLLKVQFSGLLYSYDPLLCHAFLMMYAQYLDAFDGQELEVAHRLVLISREAQHYLVFRLLALHWLFGFIGLISNREVAKKRAILEMSSSFYPTVFDPLALKSLKLDLLAYCSILLDNSRLANVNAVSGQDAGPGVSVVEVFENGIVSVSAFKWLPPWSTETAVAFRTFHKFMIGASSHSDIDPSSTRILMESTIFLTLQRMLVDLTLEFKGLVPVIVSFINRLLGCHNHCWLGERLLQTFDEHLLPKVTVDYKLASYFPIFDRIAENDSVPPGGLLELLTRFMIFLVKKHGPDSGLKSWSEGSKVLSICRTMLMHHHSSRLFLGLSRLLAFTCLYFPDLEVRDDARIYLRMLICVPGKKLRHILNIGEQLPGISPSPHPSSFFISQTPQPSRDLKKSRNISSYIHLERVVPLLVKQSWSLSLPTLGINGNNVGYLEGIRDNEPPVDRRDIDGCTNILIISETERTDQPQEPLRVMDSKIAEIVGTLRKHFSAIPDFRHLPGLKIRISCSLRFESGPFNRIWGADLPASGLDGVDVLPAIYATVLTFSSSAPYGFIPLYHIPFLLGEPPRNDYSLGQRDSLDIIPVENGSGQEESFKAPVMIELEPREPMPGLVDVSIEANAENGQVIRGQLQSITVGIEDMFLKAIVPSDIPEDAVPGYYLDLFSALWEACGSTSNTGREIFPLKGGKGVTAVSGTRSVKLLEVPATSLIKAVENYLAPFVVSVTGEPLVNIVRSGGIIRDIIWKDDITSDSVLDLAISDSNSDRGPLYLKYIEEEDVRESQHMSKKNMGCFLILIFLPPIFHLLFQMEVRDVSTLVRIRTDHWPCLAYIDDYLEALFSP</sequence>
<gene>
    <name evidence="3" type="ORF">F0562_032327</name>
</gene>
<dbReference type="GO" id="GO:0030119">
    <property type="term" value="C:AP-type membrane coat adaptor complex"/>
    <property type="evidence" value="ECO:0007669"/>
    <property type="project" value="TreeGrafter"/>
</dbReference>
<proteinExistence type="predicted"/>
<accession>A0A5J5APR7</accession>
<dbReference type="OrthoDB" id="646197at2759"/>
<dbReference type="Pfam" id="PF21590">
    <property type="entry name" value="AP5B1_C"/>
    <property type="match status" value="1"/>
</dbReference>
<dbReference type="PANTHER" id="PTHR34033:SF1">
    <property type="entry name" value="AP-5 COMPLEX SUBUNIT BETA-1"/>
    <property type="match status" value="1"/>
</dbReference>
<dbReference type="PANTHER" id="PTHR34033">
    <property type="entry name" value="AP-5 COMPLEX SUBUNIT BETA-1"/>
    <property type="match status" value="1"/>
</dbReference>
<evidence type="ECO:0000313" key="3">
    <source>
        <dbReference type="EMBL" id="KAA8532294.1"/>
    </source>
</evidence>
<dbReference type="EMBL" id="CM018042">
    <property type="protein sequence ID" value="KAA8532294.1"/>
    <property type="molecule type" value="Genomic_DNA"/>
</dbReference>
<dbReference type="GO" id="GO:0016197">
    <property type="term" value="P:endosomal transport"/>
    <property type="evidence" value="ECO:0007669"/>
    <property type="project" value="InterPro"/>
</dbReference>
<feature type="domain" description="AP5B1 middle" evidence="1">
    <location>
        <begin position="257"/>
        <end position="657"/>
    </location>
</feature>
<evidence type="ECO:0000259" key="2">
    <source>
        <dbReference type="Pfam" id="PF21590"/>
    </source>
</evidence>